<protein>
    <submittedName>
        <fullName evidence="1">Protein NRT1/ PTR FAMILY 1.2</fullName>
    </submittedName>
</protein>
<organism evidence="1 2">
    <name type="scientific">Citrus sinensis</name>
    <name type="common">Sweet orange</name>
    <name type="synonym">Citrus aurantium var. sinensis</name>
    <dbReference type="NCBI Taxonomy" id="2711"/>
    <lineage>
        <taxon>Eukaryota</taxon>
        <taxon>Viridiplantae</taxon>
        <taxon>Streptophyta</taxon>
        <taxon>Embryophyta</taxon>
        <taxon>Tracheophyta</taxon>
        <taxon>Spermatophyta</taxon>
        <taxon>Magnoliopsida</taxon>
        <taxon>eudicotyledons</taxon>
        <taxon>Gunneridae</taxon>
        <taxon>Pentapetalae</taxon>
        <taxon>rosids</taxon>
        <taxon>malvids</taxon>
        <taxon>Sapindales</taxon>
        <taxon>Rutaceae</taxon>
        <taxon>Aurantioideae</taxon>
        <taxon>Citrus</taxon>
    </lineage>
</organism>
<sequence>MVLLWLTTIFPHARPVACDYPLRDSCESATGSQLMLLYLAFGLMSLGGGGIRSSSLAFGAEQLEKRDGIKSKSECALKSYFGWYYVSVSASSMVAVTLIVYIQDNLGWKVGFGIPAAIMLLSALCFFLASPFYVKSKANTSLLSGLIQVLVASYKNRHIKLSLPQAAEERYHHREGSVRLVPSENLRCLNKACIIKHPEQDLTLDGRASDPWSLCTVDQVEELKALIKVIPLWSTGIMIGVTLSQSSFPVLQASSMDRHVSRNFEIPAASFCIFTIITMTLWVGFYDRILLPLASKIKGKPCQLSLKQRMGIGLLFSTASMAAWAITETVRRRIAIDEGLSDDPRAVVQMSAMWLLPYLVLSGLAMAFNMIGQTEFYYSELPKSMSSIASAFLGVGMSAASLVASLIMNAVDDVTRSGGKQGWIPSNINKGHYDHYFWLLSALNMANFVYFLACCKAYGPCRVEVRKALDNADGMQEEFGRQGSGSQQTHGKRIIQRRKNRFRPLRRGQSADEGPKPSGAEQPLRLLRGAQASGEEELVRGARDQRPVGIHAENQDPDMNVVVKLENQDPEDNNDDKPKPKPTLVERFRGNTSSPAASSASSSLPSSFPHKTKKVLVVRRNSGQDAGNFGDKLLYKCK</sequence>
<keyword evidence="2" id="KW-1185">Reference proteome</keyword>
<dbReference type="Proteomes" id="UP000829398">
    <property type="component" value="Chromosome 8"/>
</dbReference>
<accession>A0ACB8IDF0</accession>
<proteinExistence type="predicted"/>
<comment type="caution">
    <text evidence="1">The sequence shown here is derived from an EMBL/GenBank/DDBJ whole genome shotgun (WGS) entry which is preliminary data.</text>
</comment>
<evidence type="ECO:0000313" key="2">
    <source>
        <dbReference type="Proteomes" id="UP000829398"/>
    </source>
</evidence>
<gene>
    <name evidence="1" type="ORF">KPL71_022643</name>
</gene>
<evidence type="ECO:0000313" key="1">
    <source>
        <dbReference type="EMBL" id="KAH9695134.1"/>
    </source>
</evidence>
<dbReference type="EMBL" id="CM039177">
    <property type="protein sequence ID" value="KAH9695134.1"/>
    <property type="molecule type" value="Genomic_DNA"/>
</dbReference>
<reference evidence="2" key="1">
    <citation type="journal article" date="2023" name="Hortic. Res.">
        <title>A chromosome-level phased genome enabling allele-level studies in sweet orange: a case study on citrus Huanglongbing tolerance.</title>
        <authorList>
            <person name="Wu B."/>
            <person name="Yu Q."/>
            <person name="Deng Z."/>
            <person name="Duan Y."/>
            <person name="Luo F."/>
            <person name="Gmitter F. Jr."/>
        </authorList>
    </citation>
    <scope>NUCLEOTIDE SEQUENCE [LARGE SCALE GENOMIC DNA]</scope>
    <source>
        <strain evidence="2">cv. Valencia</strain>
    </source>
</reference>
<name>A0ACB8IDF0_CITSI</name>